<dbReference type="Pfam" id="PF01863">
    <property type="entry name" value="YgjP-like"/>
    <property type="match status" value="1"/>
</dbReference>
<protein>
    <submittedName>
        <fullName evidence="2">M48 family peptidase</fullName>
    </submittedName>
</protein>
<dbReference type="Proteomes" id="UP000324162">
    <property type="component" value="Unassembled WGS sequence"/>
</dbReference>
<accession>A0AB73BHT5</accession>
<dbReference type="PANTHER" id="PTHR30399:SF1">
    <property type="entry name" value="UTP PYROPHOSPHATASE"/>
    <property type="match status" value="1"/>
</dbReference>
<dbReference type="InterPro" id="IPR053136">
    <property type="entry name" value="UTP_pyrophosphatase-like"/>
</dbReference>
<name>A0AB73BHT5_9GAMM</name>
<evidence type="ECO:0000313" key="3">
    <source>
        <dbReference type="Proteomes" id="UP000324162"/>
    </source>
</evidence>
<dbReference type="CDD" id="cd07344">
    <property type="entry name" value="M48_yhfN_like"/>
    <property type="match status" value="1"/>
</dbReference>
<evidence type="ECO:0000259" key="1">
    <source>
        <dbReference type="Pfam" id="PF01863"/>
    </source>
</evidence>
<proteinExistence type="predicted"/>
<comment type="caution">
    <text evidence="2">The sequence shown here is derived from an EMBL/GenBank/DDBJ whole genome shotgun (WGS) entry which is preliminary data.</text>
</comment>
<dbReference type="InterPro" id="IPR002725">
    <property type="entry name" value="YgjP-like_metallopeptidase"/>
</dbReference>
<evidence type="ECO:0000313" key="2">
    <source>
        <dbReference type="EMBL" id="KAA1161102.1"/>
    </source>
</evidence>
<dbReference type="AlphaFoldDB" id="A0AB73BHT5"/>
<gene>
    <name evidence="2" type="ORF">EU508_08825</name>
</gene>
<dbReference type="RefSeq" id="WP_149614130.1">
    <property type="nucleotide sequence ID" value="NZ_SEUK01000047.1"/>
</dbReference>
<dbReference type="Gene3D" id="3.30.2010.10">
    <property type="entry name" value="Metalloproteases ('zincins'), catalytic domain"/>
    <property type="match status" value="1"/>
</dbReference>
<dbReference type="PANTHER" id="PTHR30399">
    <property type="entry name" value="UNCHARACTERIZED PROTEIN YGJP"/>
    <property type="match status" value="1"/>
</dbReference>
<dbReference type="EMBL" id="SEUK01000047">
    <property type="protein sequence ID" value="KAA1161102.1"/>
    <property type="molecule type" value="Genomic_DNA"/>
</dbReference>
<reference evidence="2 3" key="1">
    <citation type="submission" date="2019-01" db="EMBL/GenBank/DDBJ databases">
        <title>Genome sequences of marine Pseudoalteromonas species.</title>
        <authorList>
            <person name="Boraston A.B."/>
            <person name="Hehemann J.-H."/>
            <person name="Vickers C.J."/>
            <person name="Salama-Alber O."/>
            <person name="Abe K."/>
            <person name="Hettle A.J."/>
        </authorList>
    </citation>
    <scope>NUCLEOTIDE SEQUENCE [LARGE SCALE GENOMIC DNA]</scope>
    <source>
        <strain evidence="2 3">PS42</strain>
    </source>
</reference>
<sequence>MVELLFEYQLKRSARRKTVAIKVHQRSITVYAPHYVPKKQLDLWLVEKRDWVNSQLDKQINIADSKQYPLETHKILIFSNLIDITFEHALHSQVIEHENTLSVLCSSRVSHKKLKYKTLLEAYLTEKLGLYIDMRLAHFCKLMDEPLPNDLRIRIYKRKWGSCNSKRELTFNLLLIGAKKSIIDYVIVHELAHLRHLDHSRVFWQRVAKFYPDHKTASDWLKNNGQSLQWEF</sequence>
<organism evidence="2 3">
    <name type="scientific">Pseudoalteromonas fuliginea</name>
    <dbReference type="NCBI Taxonomy" id="1872678"/>
    <lineage>
        <taxon>Bacteria</taxon>
        <taxon>Pseudomonadati</taxon>
        <taxon>Pseudomonadota</taxon>
        <taxon>Gammaproteobacteria</taxon>
        <taxon>Alteromonadales</taxon>
        <taxon>Pseudoalteromonadaceae</taxon>
        <taxon>Pseudoalteromonas</taxon>
    </lineage>
</organism>
<feature type="domain" description="YgjP-like metallopeptidase" evidence="1">
    <location>
        <begin position="17"/>
        <end position="224"/>
    </location>
</feature>